<dbReference type="Gene3D" id="2.30.30.40">
    <property type="entry name" value="SH3 Domains"/>
    <property type="match status" value="1"/>
</dbReference>
<evidence type="ECO:0000256" key="3">
    <source>
        <dbReference type="PROSITE-ProRule" id="PRU00192"/>
    </source>
</evidence>
<dbReference type="AlphaFoldDB" id="A0A8H3ED39"/>
<dbReference type="SMART" id="SM00326">
    <property type="entry name" value="SH3"/>
    <property type="match status" value="1"/>
</dbReference>
<accession>A0A8H3ED39</accession>
<dbReference type="InterPro" id="IPR001452">
    <property type="entry name" value="SH3_domain"/>
</dbReference>
<dbReference type="PANTHER" id="PTHR46218">
    <property type="entry name" value="LASP"/>
    <property type="match status" value="1"/>
</dbReference>
<dbReference type="InterPro" id="IPR036028">
    <property type="entry name" value="SH3-like_dom_sf"/>
</dbReference>
<gene>
    <name evidence="6" type="ORF">GOMPHAMPRED_000147</name>
</gene>
<dbReference type="CDD" id="cd00174">
    <property type="entry name" value="SH3"/>
    <property type="match status" value="1"/>
</dbReference>
<dbReference type="PROSITE" id="PS50002">
    <property type="entry name" value="SH3"/>
    <property type="match status" value="1"/>
</dbReference>
<dbReference type="InterPro" id="IPR051759">
    <property type="entry name" value="LIM-SH3_domain_protein"/>
</dbReference>
<comment type="caution">
    <text evidence="6">The sequence shown here is derived from an EMBL/GenBank/DDBJ whole genome shotgun (WGS) entry which is preliminary data.</text>
</comment>
<keyword evidence="7" id="KW-1185">Reference proteome</keyword>
<dbReference type="PANTHER" id="PTHR46218:SF4">
    <property type="entry name" value="LIM AND SH3 DOMAIN PROTEIN LASP"/>
    <property type="match status" value="1"/>
</dbReference>
<evidence type="ECO:0000256" key="1">
    <source>
        <dbReference type="ARBA" id="ARBA00022443"/>
    </source>
</evidence>
<dbReference type="Pfam" id="PF14604">
    <property type="entry name" value="SH3_9"/>
    <property type="match status" value="1"/>
</dbReference>
<dbReference type="GO" id="GO:0051015">
    <property type="term" value="F:actin filament binding"/>
    <property type="evidence" value="ECO:0007669"/>
    <property type="project" value="TreeGrafter"/>
</dbReference>
<keyword evidence="2" id="KW-0677">Repeat</keyword>
<proteinExistence type="predicted"/>
<dbReference type="SUPFAM" id="SSF50044">
    <property type="entry name" value="SH3-domain"/>
    <property type="match status" value="1"/>
</dbReference>
<evidence type="ECO:0000313" key="7">
    <source>
        <dbReference type="Proteomes" id="UP000664169"/>
    </source>
</evidence>
<sequence>MKALDLKDIVDLKSTEERRATGYSGTSSMSRPARRKAPAPPKYFSVKRALYDFQADSDEELSFMAGDVLVVLDESPELTQDGWCQARLRGTKHTGLAPVSYLESAEVVLEHFKS</sequence>
<protein>
    <recommendedName>
        <fullName evidence="5">SH3 domain-containing protein</fullName>
    </recommendedName>
</protein>
<organism evidence="6 7">
    <name type="scientific">Gomphillus americanus</name>
    <dbReference type="NCBI Taxonomy" id="1940652"/>
    <lineage>
        <taxon>Eukaryota</taxon>
        <taxon>Fungi</taxon>
        <taxon>Dikarya</taxon>
        <taxon>Ascomycota</taxon>
        <taxon>Pezizomycotina</taxon>
        <taxon>Lecanoromycetes</taxon>
        <taxon>OSLEUM clade</taxon>
        <taxon>Ostropomycetidae</taxon>
        <taxon>Ostropales</taxon>
        <taxon>Graphidaceae</taxon>
        <taxon>Gomphilloideae</taxon>
        <taxon>Gomphillus</taxon>
    </lineage>
</organism>
<evidence type="ECO:0000313" key="6">
    <source>
        <dbReference type="EMBL" id="CAF9903237.1"/>
    </source>
</evidence>
<feature type="region of interest" description="Disordered" evidence="4">
    <location>
        <begin position="17"/>
        <end position="40"/>
    </location>
</feature>
<dbReference type="EMBL" id="CAJPDQ010000001">
    <property type="protein sequence ID" value="CAF9903237.1"/>
    <property type="molecule type" value="Genomic_DNA"/>
</dbReference>
<dbReference type="PRINTS" id="PR00452">
    <property type="entry name" value="SH3DOMAIN"/>
</dbReference>
<evidence type="ECO:0000259" key="5">
    <source>
        <dbReference type="PROSITE" id="PS50002"/>
    </source>
</evidence>
<evidence type="ECO:0000256" key="2">
    <source>
        <dbReference type="ARBA" id="ARBA00022737"/>
    </source>
</evidence>
<dbReference type="OrthoDB" id="3935329at2759"/>
<evidence type="ECO:0000256" key="4">
    <source>
        <dbReference type="SAM" id="MobiDB-lite"/>
    </source>
</evidence>
<feature type="domain" description="SH3" evidence="5">
    <location>
        <begin position="42"/>
        <end position="107"/>
    </location>
</feature>
<keyword evidence="1 3" id="KW-0728">SH3 domain</keyword>
<reference evidence="6" key="1">
    <citation type="submission" date="2021-03" db="EMBL/GenBank/DDBJ databases">
        <authorList>
            <person name="Tagirdzhanova G."/>
        </authorList>
    </citation>
    <scope>NUCLEOTIDE SEQUENCE</scope>
</reference>
<dbReference type="Proteomes" id="UP000664169">
    <property type="component" value="Unassembled WGS sequence"/>
</dbReference>
<name>A0A8H3ED39_9LECA</name>